<organism evidence="1 2">
    <name type="scientific">Modestobacter marinus</name>
    <dbReference type="NCBI Taxonomy" id="477641"/>
    <lineage>
        <taxon>Bacteria</taxon>
        <taxon>Bacillati</taxon>
        <taxon>Actinomycetota</taxon>
        <taxon>Actinomycetes</taxon>
        <taxon>Geodermatophilales</taxon>
        <taxon>Geodermatophilaceae</taxon>
        <taxon>Modestobacter</taxon>
    </lineage>
</organism>
<comment type="caution">
    <text evidence="1">The sequence shown here is derived from an EMBL/GenBank/DDBJ whole genome shotgun (WGS) entry which is preliminary data.</text>
</comment>
<name>A0ABQ2FXQ3_9ACTN</name>
<proteinExistence type="predicted"/>
<sequence length="60" mass="6527">MWLPVWAWAGAMTPKDIAAAAATTMAGRAAEAKAERPVERSRRAVKRLSMGVCASRRLRS</sequence>
<gene>
    <name evidence="1" type="ORF">GCM10011589_20610</name>
</gene>
<accession>A0ABQ2FXQ3</accession>
<keyword evidence="2" id="KW-1185">Reference proteome</keyword>
<dbReference type="EMBL" id="BMMI01000003">
    <property type="protein sequence ID" value="GGL64312.1"/>
    <property type="molecule type" value="Genomic_DNA"/>
</dbReference>
<dbReference type="Proteomes" id="UP000648663">
    <property type="component" value="Unassembled WGS sequence"/>
</dbReference>
<evidence type="ECO:0000313" key="1">
    <source>
        <dbReference type="EMBL" id="GGL64312.1"/>
    </source>
</evidence>
<reference evidence="2" key="1">
    <citation type="journal article" date="2019" name="Int. J. Syst. Evol. Microbiol.">
        <title>The Global Catalogue of Microorganisms (GCM) 10K type strain sequencing project: providing services to taxonomists for standard genome sequencing and annotation.</title>
        <authorList>
            <consortium name="The Broad Institute Genomics Platform"/>
            <consortium name="The Broad Institute Genome Sequencing Center for Infectious Disease"/>
            <person name="Wu L."/>
            <person name="Ma J."/>
        </authorList>
    </citation>
    <scope>NUCLEOTIDE SEQUENCE [LARGE SCALE GENOMIC DNA]</scope>
    <source>
        <strain evidence="2">CGMCC 4.5581</strain>
    </source>
</reference>
<protein>
    <submittedName>
        <fullName evidence="1">Uncharacterized protein</fullName>
    </submittedName>
</protein>
<evidence type="ECO:0000313" key="2">
    <source>
        <dbReference type="Proteomes" id="UP000648663"/>
    </source>
</evidence>